<name>A0A858RPG2_9BACT</name>
<dbReference type="PROSITE" id="PS50931">
    <property type="entry name" value="HTH_LYSR"/>
    <property type="match status" value="1"/>
</dbReference>
<dbReference type="GO" id="GO:0003677">
    <property type="term" value="F:DNA binding"/>
    <property type="evidence" value="ECO:0007669"/>
    <property type="project" value="UniProtKB-KW"/>
</dbReference>
<evidence type="ECO:0000256" key="4">
    <source>
        <dbReference type="ARBA" id="ARBA00023163"/>
    </source>
</evidence>
<keyword evidence="2" id="KW-0805">Transcription regulation</keyword>
<keyword evidence="3" id="KW-0238">DNA-binding</keyword>
<dbReference type="Proteomes" id="UP000501812">
    <property type="component" value="Chromosome"/>
</dbReference>
<protein>
    <submittedName>
        <fullName evidence="6">LysR family transcriptional regulator</fullName>
    </submittedName>
</protein>
<dbReference type="SUPFAM" id="SSF46785">
    <property type="entry name" value="Winged helix' DNA-binding domain"/>
    <property type="match status" value="1"/>
</dbReference>
<dbReference type="GO" id="GO:0032993">
    <property type="term" value="C:protein-DNA complex"/>
    <property type="evidence" value="ECO:0007669"/>
    <property type="project" value="TreeGrafter"/>
</dbReference>
<sequence>MDIDLNSLLVFRHLAETGSFTETGKHWGMSQPSVSLTISKLESAIGLVLFERSPTGAKLTSAGSAFLSHANGVCSAYLEFIDGIRRLDRRMDHQVLVAVDASYFGRILREKIEDGFLPEWPGSKLRFCESDGRWGESLEAARCDVVLAGRFLRAGLSAGIQEAVVRRERGITVAWNPSFYPFDSENFSFPEVLRGTVLVPDRRVVTGFSPFLLRWCEEAYGIQPANLISFPTETEAAAACRAGLGVLLAPGDVMSRLGDGSEELVHVRTFEFLLPEAFTVAVYCRSDEESKEVLEVAATMTKLGRKLFLKDL</sequence>
<keyword evidence="4" id="KW-0804">Transcription</keyword>
<dbReference type="InterPro" id="IPR036390">
    <property type="entry name" value="WH_DNA-bd_sf"/>
</dbReference>
<dbReference type="PRINTS" id="PR00039">
    <property type="entry name" value="HTHLYSR"/>
</dbReference>
<proteinExistence type="inferred from homology"/>
<accession>A0A858RPG2</accession>
<dbReference type="Gene3D" id="1.10.10.10">
    <property type="entry name" value="Winged helix-like DNA-binding domain superfamily/Winged helix DNA-binding domain"/>
    <property type="match status" value="1"/>
</dbReference>
<evidence type="ECO:0000256" key="3">
    <source>
        <dbReference type="ARBA" id="ARBA00023125"/>
    </source>
</evidence>
<evidence type="ECO:0000256" key="1">
    <source>
        <dbReference type="ARBA" id="ARBA00009437"/>
    </source>
</evidence>
<comment type="similarity">
    <text evidence="1">Belongs to the LysR transcriptional regulatory family.</text>
</comment>
<evidence type="ECO:0000313" key="6">
    <source>
        <dbReference type="EMBL" id="QJE98010.1"/>
    </source>
</evidence>
<reference evidence="6 7" key="1">
    <citation type="submission" date="2020-04" db="EMBL/GenBank/DDBJ databases">
        <title>Luteolibacter sp. G-1-1-1 isolated from soil.</title>
        <authorList>
            <person name="Dahal R.H."/>
        </authorList>
    </citation>
    <scope>NUCLEOTIDE SEQUENCE [LARGE SCALE GENOMIC DNA]</scope>
    <source>
        <strain evidence="6 7">G-1-1-1</strain>
    </source>
</reference>
<organism evidence="6 7">
    <name type="scientific">Luteolibacter luteus</name>
    <dbReference type="NCBI Taxonomy" id="2728835"/>
    <lineage>
        <taxon>Bacteria</taxon>
        <taxon>Pseudomonadati</taxon>
        <taxon>Verrucomicrobiota</taxon>
        <taxon>Verrucomicrobiia</taxon>
        <taxon>Verrucomicrobiales</taxon>
        <taxon>Verrucomicrobiaceae</taxon>
        <taxon>Luteolibacter</taxon>
    </lineage>
</organism>
<dbReference type="InterPro" id="IPR036388">
    <property type="entry name" value="WH-like_DNA-bd_sf"/>
</dbReference>
<gene>
    <name evidence="6" type="ORF">HHL09_20195</name>
</gene>
<dbReference type="SUPFAM" id="SSF53850">
    <property type="entry name" value="Periplasmic binding protein-like II"/>
    <property type="match status" value="1"/>
</dbReference>
<evidence type="ECO:0000256" key="2">
    <source>
        <dbReference type="ARBA" id="ARBA00023015"/>
    </source>
</evidence>
<evidence type="ECO:0000259" key="5">
    <source>
        <dbReference type="PROSITE" id="PS50931"/>
    </source>
</evidence>
<feature type="domain" description="HTH lysR-type" evidence="5">
    <location>
        <begin position="3"/>
        <end position="60"/>
    </location>
</feature>
<dbReference type="EMBL" id="CP051774">
    <property type="protein sequence ID" value="QJE98010.1"/>
    <property type="molecule type" value="Genomic_DNA"/>
</dbReference>
<dbReference type="KEGG" id="luo:HHL09_20195"/>
<dbReference type="PANTHER" id="PTHR30346:SF28">
    <property type="entry name" value="HTH-TYPE TRANSCRIPTIONAL REGULATOR CYNR"/>
    <property type="match status" value="1"/>
</dbReference>
<dbReference type="PANTHER" id="PTHR30346">
    <property type="entry name" value="TRANSCRIPTIONAL DUAL REGULATOR HCAR-RELATED"/>
    <property type="match status" value="1"/>
</dbReference>
<dbReference type="AlphaFoldDB" id="A0A858RPG2"/>
<dbReference type="RefSeq" id="WP_169456436.1">
    <property type="nucleotide sequence ID" value="NZ_CP051774.1"/>
</dbReference>
<dbReference type="InterPro" id="IPR000847">
    <property type="entry name" value="LysR_HTH_N"/>
</dbReference>
<keyword evidence="7" id="KW-1185">Reference proteome</keyword>
<dbReference type="Pfam" id="PF00126">
    <property type="entry name" value="HTH_1"/>
    <property type="match status" value="1"/>
</dbReference>
<dbReference type="GO" id="GO:0003700">
    <property type="term" value="F:DNA-binding transcription factor activity"/>
    <property type="evidence" value="ECO:0007669"/>
    <property type="project" value="InterPro"/>
</dbReference>
<evidence type="ECO:0000313" key="7">
    <source>
        <dbReference type="Proteomes" id="UP000501812"/>
    </source>
</evidence>